<dbReference type="VEuPathDB" id="FungiDB:HMPREF1541_08144"/>
<feature type="domain" description="Alpha/beta hydrolase fold-3" evidence="2">
    <location>
        <begin position="84"/>
        <end position="297"/>
    </location>
</feature>
<dbReference type="RefSeq" id="XP_008720686.1">
    <property type="nucleotide sequence ID" value="XM_008722464.1"/>
</dbReference>
<accession>W2RN33</accession>
<dbReference type="InterPro" id="IPR050300">
    <property type="entry name" value="GDXG_lipolytic_enzyme"/>
</dbReference>
<protein>
    <recommendedName>
        <fullName evidence="2">Alpha/beta hydrolase fold-3 domain-containing protein</fullName>
    </recommendedName>
</protein>
<dbReference type="InParanoid" id="W2RN33"/>
<dbReference type="PANTHER" id="PTHR48081:SF8">
    <property type="entry name" value="ALPHA_BETA HYDROLASE FOLD-3 DOMAIN-CONTAINING PROTEIN-RELATED"/>
    <property type="match status" value="1"/>
</dbReference>
<reference evidence="3 4" key="1">
    <citation type="submission" date="2013-03" db="EMBL/GenBank/DDBJ databases">
        <title>The Genome Sequence of Phialophora europaea CBS 101466.</title>
        <authorList>
            <consortium name="The Broad Institute Genomics Platform"/>
            <person name="Cuomo C."/>
            <person name="de Hoog S."/>
            <person name="Gorbushina A."/>
            <person name="Walker B."/>
            <person name="Young S.K."/>
            <person name="Zeng Q."/>
            <person name="Gargeya S."/>
            <person name="Fitzgerald M."/>
            <person name="Haas B."/>
            <person name="Abouelleil A."/>
            <person name="Allen A.W."/>
            <person name="Alvarado L."/>
            <person name="Arachchi H.M."/>
            <person name="Berlin A.M."/>
            <person name="Chapman S.B."/>
            <person name="Gainer-Dewar J."/>
            <person name="Goldberg J."/>
            <person name="Griggs A."/>
            <person name="Gujja S."/>
            <person name="Hansen M."/>
            <person name="Howarth C."/>
            <person name="Imamovic A."/>
            <person name="Ireland A."/>
            <person name="Larimer J."/>
            <person name="McCowan C."/>
            <person name="Murphy C."/>
            <person name="Pearson M."/>
            <person name="Poon T.W."/>
            <person name="Priest M."/>
            <person name="Roberts A."/>
            <person name="Saif S."/>
            <person name="Shea T."/>
            <person name="Sisk P."/>
            <person name="Sykes S."/>
            <person name="Wortman J."/>
            <person name="Nusbaum C."/>
            <person name="Birren B."/>
        </authorList>
    </citation>
    <scope>NUCLEOTIDE SEQUENCE [LARGE SCALE GENOMIC DNA]</scope>
    <source>
        <strain evidence="3 4">CBS 101466</strain>
    </source>
</reference>
<keyword evidence="1" id="KW-0378">Hydrolase</keyword>
<dbReference type="InterPro" id="IPR013094">
    <property type="entry name" value="AB_hydrolase_3"/>
</dbReference>
<dbReference type="Gene3D" id="3.40.50.1820">
    <property type="entry name" value="alpha/beta hydrolase"/>
    <property type="match status" value="1"/>
</dbReference>
<dbReference type="GO" id="GO:0016787">
    <property type="term" value="F:hydrolase activity"/>
    <property type="evidence" value="ECO:0007669"/>
    <property type="project" value="UniProtKB-KW"/>
</dbReference>
<dbReference type="OrthoDB" id="2152029at2759"/>
<evidence type="ECO:0000313" key="4">
    <source>
        <dbReference type="Proteomes" id="UP000030752"/>
    </source>
</evidence>
<dbReference type="eggNOG" id="ENOG502RYPI">
    <property type="taxonomic scope" value="Eukaryota"/>
</dbReference>
<proteinExistence type="predicted"/>
<evidence type="ECO:0000259" key="2">
    <source>
        <dbReference type="Pfam" id="PF07859"/>
    </source>
</evidence>
<dbReference type="Pfam" id="PF07859">
    <property type="entry name" value="Abhydrolase_3"/>
    <property type="match status" value="1"/>
</dbReference>
<dbReference type="STRING" id="1220924.W2RN33"/>
<dbReference type="AlphaFoldDB" id="W2RN33"/>
<evidence type="ECO:0000313" key="3">
    <source>
        <dbReference type="EMBL" id="ETN37154.1"/>
    </source>
</evidence>
<dbReference type="GeneID" id="19975483"/>
<dbReference type="PANTHER" id="PTHR48081">
    <property type="entry name" value="AB HYDROLASE SUPERFAMILY PROTEIN C4A8.06C"/>
    <property type="match status" value="1"/>
</dbReference>
<dbReference type="EMBL" id="KB822724">
    <property type="protein sequence ID" value="ETN37154.1"/>
    <property type="molecule type" value="Genomic_DNA"/>
</dbReference>
<dbReference type="InterPro" id="IPR029058">
    <property type="entry name" value="AB_hydrolase_fold"/>
</dbReference>
<organism evidence="3 4">
    <name type="scientific">Cyphellophora europaea (strain CBS 101466)</name>
    <name type="common">Phialophora europaea</name>
    <dbReference type="NCBI Taxonomy" id="1220924"/>
    <lineage>
        <taxon>Eukaryota</taxon>
        <taxon>Fungi</taxon>
        <taxon>Dikarya</taxon>
        <taxon>Ascomycota</taxon>
        <taxon>Pezizomycotina</taxon>
        <taxon>Eurotiomycetes</taxon>
        <taxon>Chaetothyriomycetidae</taxon>
        <taxon>Chaetothyriales</taxon>
        <taxon>Cyphellophoraceae</taxon>
        <taxon>Cyphellophora</taxon>
    </lineage>
</organism>
<gene>
    <name evidence="3" type="ORF">HMPREF1541_08144</name>
</gene>
<dbReference type="SUPFAM" id="SSF53474">
    <property type="entry name" value="alpha/beta-Hydrolases"/>
    <property type="match status" value="1"/>
</dbReference>
<evidence type="ECO:0000256" key="1">
    <source>
        <dbReference type="ARBA" id="ARBA00022801"/>
    </source>
</evidence>
<keyword evidence="4" id="KW-1185">Reference proteome</keyword>
<dbReference type="Proteomes" id="UP000030752">
    <property type="component" value="Unassembled WGS sequence"/>
</dbReference>
<sequence length="328" mass="36603">MDVHASGIVTTERDDLSLTYRVLTKLMRPFRPKLAGIPTKPYPSSSPKLEPPKLGYDVKEHQRCGVYIYDIITQHGKQTPKRRLFYFAGGGFQGIPSDNHWKFCAELARQLSPSYQVSVVSYPLAPPCPAPKSLPTLREMLHALISEAHEAHQDVCLMGDSSGGNIALSLGFWWASQMASESNLPPLHAIFAMSPAVDMTNANPEISEIDKVDPLLTAKMTEDVAKTWVAEWERNNPHVSPLYGDFKVLKASGVKVHGLIGTYDVLAPDALKFRAVLAEAGIPGEWLIWKKQMHCFPLAFKFPIRESRQGKDWVVDVLRRDVKVEKSS</sequence>
<name>W2RN33_CYPE1</name>
<dbReference type="HOGENOM" id="CLU_012494_13_4_1"/>